<protein>
    <submittedName>
        <fullName evidence="1">Uncharacterized protein</fullName>
    </submittedName>
</protein>
<reference evidence="1" key="1">
    <citation type="submission" date="2014-09" db="EMBL/GenBank/DDBJ databases">
        <authorList>
            <person name="Magalhaes I.L.F."/>
            <person name="Oliveira U."/>
            <person name="Santos F.R."/>
            <person name="Vidigal T.H.D.A."/>
            <person name="Brescovit A.D."/>
            <person name="Santos A.J."/>
        </authorList>
    </citation>
    <scope>NUCLEOTIDE SEQUENCE</scope>
    <source>
        <tissue evidence="1">Shoot tissue taken approximately 20 cm above the soil surface</tissue>
    </source>
</reference>
<reference evidence="1" key="2">
    <citation type="journal article" date="2015" name="Data Brief">
        <title>Shoot transcriptome of the giant reed, Arundo donax.</title>
        <authorList>
            <person name="Barrero R.A."/>
            <person name="Guerrero F.D."/>
            <person name="Moolhuijzen P."/>
            <person name="Goolsby J.A."/>
            <person name="Tidwell J."/>
            <person name="Bellgard S.E."/>
            <person name="Bellgard M.I."/>
        </authorList>
    </citation>
    <scope>NUCLEOTIDE SEQUENCE</scope>
    <source>
        <tissue evidence="1">Shoot tissue taken approximately 20 cm above the soil surface</tissue>
    </source>
</reference>
<accession>A0A0A9BN80</accession>
<dbReference type="EMBL" id="GBRH01235225">
    <property type="protein sequence ID" value="JAD62670.1"/>
    <property type="molecule type" value="Transcribed_RNA"/>
</dbReference>
<dbReference type="AlphaFoldDB" id="A0A0A9BN80"/>
<proteinExistence type="predicted"/>
<sequence length="33" mass="3812">MSSVFELTFNPVTISIIRTPRLNMSDFREISPL</sequence>
<name>A0A0A9BN80_ARUDO</name>
<organism evidence="1">
    <name type="scientific">Arundo donax</name>
    <name type="common">Giant reed</name>
    <name type="synonym">Donax arundinaceus</name>
    <dbReference type="NCBI Taxonomy" id="35708"/>
    <lineage>
        <taxon>Eukaryota</taxon>
        <taxon>Viridiplantae</taxon>
        <taxon>Streptophyta</taxon>
        <taxon>Embryophyta</taxon>
        <taxon>Tracheophyta</taxon>
        <taxon>Spermatophyta</taxon>
        <taxon>Magnoliopsida</taxon>
        <taxon>Liliopsida</taxon>
        <taxon>Poales</taxon>
        <taxon>Poaceae</taxon>
        <taxon>PACMAD clade</taxon>
        <taxon>Arundinoideae</taxon>
        <taxon>Arundineae</taxon>
        <taxon>Arundo</taxon>
    </lineage>
</organism>
<evidence type="ECO:0000313" key="1">
    <source>
        <dbReference type="EMBL" id="JAD62670.1"/>
    </source>
</evidence>